<dbReference type="Proteomes" id="UP000681722">
    <property type="component" value="Unassembled WGS sequence"/>
</dbReference>
<evidence type="ECO:0000313" key="2">
    <source>
        <dbReference type="Proteomes" id="UP000681722"/>
    </source>
</evidence>
<sequence>LNIHSLCGGSTIHLTRKATIINLKIKTKSNVTFENLAELLIEMPQLKTFSLIAFGEDFADGHEWKQLIESHFPFLTKFRFAIGINIIKLDAINQILSTFQTNFWSKTKKWFVKYDYQNVGGHGRGRGGDEGEGRRVFTRIYTIP</sequence>
<protein>
    <submittedName>
        <fullName evidence="1">Uncharacterized protein</fullName>
    </submittedName>
</protein>
<comment type="caution">
    <text evidence="1">The sequence shown here is derived from an EMBL/GenBank/DDBJ whole genome shotgun (WGS) entry which is preliminary data.</text>
</comment>
<reference evidence="1" key="1">
    <citation type="submission" date="2021-02" db="EMBL/GenBank/DDBJ databases">
        <authorList>
            <person name="Nowell W R."/>
        </authorList>
    </citation>
    <scope>NUCLEOTIDE SEQUENCE</scope>
</reference>
<dbReference type="OrthoDB" id="10042269at2759"/>
<gene>
    <name evidence="1" type="ORF">SRO942_LOCUS49493</name>
</gene>
<name>A0A8S2ZDK6_9BILA</name>
<feature type="non-terminal residue" evidence="1">
    <location>
        <position position="1"/>
    </location>
</feature>
<dbReference type="EMBL" id="CAJOBC010133085">
    <property type="protein sequence ID" value="CAF4619669.1"/>
    <property type="molecule type" value="Genomic_DNA"/>
</dbReference>
<accession>A0A8S2ZDK6</accession>
<organism evidence="1 2">
    <name type="scientific">Didymodactylos carnosus</name>
    <dbReference type="NCBI Taxonomy" id="1234261"/>
    <lineage>
        <taxon>Eukaryota</taxon>
        <taxon>Metazoa</taxon>
        <taxon>Spiralia</taxon>
        <taxon>Gnathifera</taxon>
        <taxon>Rotifera</taxon>
        <taxon>Eurotatoria</taxon>
        <taxon>Bdelloidea</taxon>
        <taxon>Philodinida</taxon>
        <taxon>Philodinidae</taxon>
        <taxon>Didymodactylos</taxon>
    </lineage>
</organism>
<proteinExistence type="predicted"/>
<evidence type="ECO:0000313" key="1">
    <source>
        <dbReference type="EMBL" id="CAF4619669.1"/>
    </source>
</evidence>
<dbReference type="AlphaFoldDB" id="A0A8S2ZDK6"/>